<evidence type="ECO:0000256" key="5">
    <source>
        <dbReference type="ARBA" id="ARBA00022490"/>
    </source>
</evidence>
<dbReference type="InterPro" id="IPR022898">
    <property type="entry name" value="RNase_HII"/>
</dbReference>
<dbReference type="PANTHER" id="PTHR10954">
    <property type="entry name" value="RIBONUCLEASE H2 SUBUNIT A"/>
    <property type="match status" value="1"/>
</dbReference>
<organism evidence="14 15">
    <name type="scientific">Bifidobacterium primatium</name>
    <dbReference type="NCBI Taxonomy" id="2045438"/>
    <lineage>
        <taxon>Bacteria</taxon>
        <taxon>Bacillati</taxon>
        <taxon>Actinomycetota</taxon>
        <taxon>Actinomycetes</taxon>
        <taxon>Bifidobacteriales</taxon>
        <taxon>Bifidobacteriaceae</taxon>
        <taxon>Bifidobacterium</taxon>
    </lineage>
</organism>
<evidence type="ECO:0000256" key="11">
    <source>
        <dbReference type="PROSITE-ProRule" id="PRU01319"/>
    </source>
</evidence>
<dbReference type="GO" id="GO:0043137">
    <property type="term" value="P:DNA replication, removal of RNA primer"/>
    <property type="evidence" value="ECO:0007669"/>
    <property type="project" value="TreeGrafter"/>
</dbReference>
<evidence type="ECO:0000259" key="13">
    <source>
        <dbReference type="PROSITE" id="PS51975"/>
    </source>
</evidence>
<dbReference type="RefSeq" id="WP_100510583.1">
    <property type="nucleotide sequence ID" value="NZ_PEBI01000002.1"/>
</dbReference>
<accession>A0A2M9H912</accession>
<comment type="similarity">
    <text evidence="4">Belongs to the RNase HII family. RnhC subfamily.</text>
</comment>
<dbReference type="AlphaFoldDB" id="A0A2M9H912"/>
<evidence type="ECO:0000256" key="1">
    <source>
        <dbReference type="ARBA" id="ARBA00000077"/>
    </source>
</evidence>
<gene>
    <name evidence="14" type="ORF">CS006_04395</name>
</gene>
<evidence type="ECO:0000256" key="7">
    <source>
        <dbReference type="ARBA" id="ARBA00022723"/>
    </source>
</evidence>
<comment type="subcellular location">
    <subcellularLocation>
        <location evidence="3">Cytoplasm</location>
    </subcellularLocation>
</comment>
<dbReference type="InterPro" id="IPR001352">
    <property type="entry name" value="RNase_HII/HIII"/>
</dbReference>
<evidence type="ECO:0000256" key="4">
    <source>
        <dbReference type="ARBA" id="ARBA00008378"/>
    </source>
</evidence>
<keyword evidence="6 12" id="KW-0540">Nuclease</keyword>
<dbReference type="GO" id="GO:0003723">
    <property type="term" value="F:RNA binding"/>
    <property type="evidence" value="ECO:0007669"/>
    <property type="project" value="UniProtKB-UniRule"/>
</dbReference>
<dbReference type="GO" id="GO:0046872">
    <property type="term" value="F:metal ion binding"/>
    <property type="evidence" value="ECO:0007669"/>
    <property type="project" value="UniProtKB-KW"/>
</dbReference>
<reference evidence="14 15" key="1">
    <citation type="submission" date="2017-10" db="EMBL/GenBank/DDBJ databases">
        <title>Draft genome sequences of strains TRE 1, TRE 9, TRE H and TRI 7, isolated from tamarins, belonging to four potential novel Bifidobacterium species.</title>
        <authorList>
            <person name="Mattarelli P."/>
            <person name="Modesto M."/>
            <person name="Puglisi E."/>
            <person name="Morelli L."/>
            <person name="Spezio C."/>
            <person name="Bonetti A."/>
            <person name="Sandri C."/>
        </authorList>
    </citation>
    <scope>NUCLEOTIDE SEQUENCE [LARGE SCALE GENOMIC DNA]</scope>
    <source>
        <strain evidence="15">TRE1</strain>
    </source>
</reference>
<evidence type="ECO:0000256" key="6">
    <source>
        <dbReference type="ARBA" id="ARBA00022722"/>
    </source>
</evidence>
<comment type="caution">
    <text evidence="14">The sequence shown here is derived from an EMBL/GenBank/DDBJ whole genome shotgun (WGS) entry which is preliminary data.</text>
</comment>
<evidence type="ECO:0000256" key="8">
    <source>
        <dbReference type="ARBA" id="ARBA00022759"/>
    </source>
</evidence>
<dbReference type="PROSITE" id="PS51975">
    <property type="entry name" value="RNASE_H_2"/>
    <property type="match status" value="1"/>
</dbReference>
<dbReference type="Gene3D" id="3.30.420.10">
    <property type="entry name" value="Ribonuclease H-like superfamily/Ribonuclease H"/>
    <property type="match status" value="2"/>
</dbReference>
<keyword evidence="15" id="KW-1185">Reference proteome</keyword>
<evidence type="ECO:0000256" key="2">
    <source>
        <dbReference type="ARBA" id="ARBA00004065"/>
    </source>
</evidence>
<dbReference type="GO" id="GO:0006298">
    <property type="term" value="P:mismatch repair"/>
    <property type="evidence" value="ECO:0007669"/>
    <property type="project" value="TreeGrafter"/>
</dbReference>
<dbReference type="Proteomes" id="UP000229095">
    <property type="component" value="Unassembled WGS sequence"/>
</dbReference>
<dbReference type="InterPro" id="IPR012337">
    <property type="entry name" value="RNaseH-like_sf"/>
</dbReference>
<dbReference type="Pfam" id="PF01351">
    <property type="entry name" value="RNase_HII"/>
    <property type="match status" value="2"/>
</dbReference>
<dbReference type="CDD" id="cd07182">
    <property type="entry name" value="RNase_HII_bacteria_HII_like"/>
    <property type="match status" value="1"/>
</dbReference>
<dbReference type="SUPFAM" id="SSF53098">
    <property type="entry name" value="Ribonuclease H-like"/>
    <property type="match status" value="1"/>
</dbReference>
<dbReference type="GO" id="GO:0004523">
    <property type="term" value="F:RNA-DNA hybrid ribonuclease activity"/>
    <property type="evidence" value="ECO:0007669"/>
    <property type="project" value="UniProtKB-EC"/>
</dbReference>
<evidence type="ECO:0000313" key="15">
    <source>
        <dbReference type="Proteomes" id="UP000229095"/>
    </source>
</evidence>
<dbReference type="InterPro" id="IPR036397">
    <property type="entry name" value="RNaseH_sf"/>
</dbReference>
<dbReference type="InterPro" id="IPR024567">
    <property type="entry name" value="RNase_HII/HIII_dom"/>
</dbReference>
<dbReference type="OrthoDB" id="9803420at2"/>
<dbReference type="PANTHER" id="PTHR10954:SF23">
    <property type="entry name" value="RIBONUCLEASE"/>
    <property type="match status" value="1"/>
</dbReference>
<keyword evidence="5" id="KW-0963">Cytoplasm</keyword>
<dbReference type="GO" id="GO:0032299">
    <property type="term" value="C:ribonuclease H2 complex"/>
    <property type="evidence" value="ECO:0007669"/>
    <property type="project" value="TreeGrafter"/>
</dbReference>
<keyword evidence="10" id="KW-0464">Manganese</keyword>
<protein>
    <recommendedName>
        <fullName evidence="12">Ribonuclease</fullName>
        <ecNumber evidence="12">3.1.26.4</ecNumber>
    </recommendedName>
</protein>
<dbReference type="EMBL" id="PEBI01000002">
    <property type="protein sequence ID" value="PJM73293.1"/>
    <property type="molecule type" value="Genomic_DNA"/>
</dbReference>
<keyword evidence="9 12" id="KW-0378">Hydrolase</keyword>
<keyword evidence="7" id="KW-0479">Metal-binding</keyword>
<evidence type="ECO:0000256" key="3">
    <source>
        <dbReference type="ARBA" id="ARBA00004496"/>
    </source>
</evidence>
<dbReference type="NCBIfam" id="NF000595">
    <property type="entry name" value="PRK00015.1-3"/>
    <property type="match status" value="1"/>
</dbReference>
<evidence type="ECO:0000313" key="14">
    <source>
        <dbReference type="EMBL" id="PJM73293.1"/>
    </source>
</evidence>
<feature type="domain" description="RNase H type-2" evidence="13">
    <location>
        <begin position="22"/>
        <end position="266"/>
    </location>
</feature>
<comment type="catalytic activity">
    <reaction evidence="1 12">
        <text>Endonucleolytic cleavage to 5'-phosphomonoester.</text>
        <dbReference type="EC" id="3.1.26.4"/>
    </reaction>
</comment>
<evidence type="ECO:0000256" key="12">
    <source>
        <dbReference type="RuleBase" id="RU003515"/>
    </source>
</evidence>
<evidence type="ECO:0000256" key="10">
    <source>
        <dbReference type="ARBA" id="ARBA00023211"/>
    </source>
</evidence>
<name>A0A2M9H912_9BIFI</name>
<keyword evidence="8 12" id="KW-0255">Endonuclease</keyword>
<comment type="function">
    <text evidence="2 12">Endonuclease that specifically degrades the RNA of RNA-DNA hybrids.</text>
</comment>
<evidence type="ECO:0000256" key="9">
    <source>
        <dbReference type="ARBA" id="ARBA00022801"/>
    </source>
</evidence>
<proteinExistence type="inferred from homology"/>
<dbReference type="GO" id="GO:0005737">
    <property type="term" value="C:cytoplasm"/>
    <property type="evidence" value="ECO:0007669"/>
    <property type="project" value="UniProtKB-SubCell"/>
</dbReference>
<dbReference type="EC" id="3.1.26.4" evidence="12"/>
<sequence>MVVPRQAPTLDHERALANKGYSLVVGFDEVGRGSLAGPAMVGACALLARDADEWTVPNGVADSKMLTEVRRESLLEPLKAWSAVWAVGAVSSQEVDEWGITYALGVAAVRALNEIETLVTTGGHTDLGLGEAPTDFAPDWHGTIAGLGGEEPDLRINHANLRVAGILDGPNDYITPVVNSFDAPPLLEPIAMTTVVKGDRKCASVAAAAVISKVTRDRMMADLAAAHPEFEAYAWASNKGYGSVPHRAAIAANGATEYHRKTWHLF</sequence>
<comment type="caution">
    <text evidence="11">Lacks conserved residue(s) required for the propagation of feature annotation.</text>
</comment>